<reference evidence="6 7" key="1">
    <citation type="submission" date="2019-07" db="EMBL/GenBank/DDBJ databases">
        <title>Deep subsurface shale carbon reservoir microbial communities from Ohio and West Virginia, USA.</title>
        <authorList>
            <person name="Wrighton K."/>
        </authorList>
    </citation>
    <scope>NUCLEOTIDE SEQUENCE [LARGE SCALE GENOMIC DNA]</scope>
    <source>
        <strain evidence="6 7">NP_8Ht</strain>
    </source>
</reference>
<feature type="binding site" evidence="3 4">
    <location>
        <position position="129"/>
    </location>
    <ligand>
        <name>Zn(2+)</name>
        <dbReference type="ChEBI" id="CHEBI:29105"/>
    </ligand>
</feature>
<comment type="caution">
    <text evidence="3">Lacks conserved residue(s) required for the propagation of feature annotation.</text>
</comment>
<evidence type="ECO:0000256" key="2">
    <source>
        <dbReference type="ARBA" id="ARBA00023027"/>
    </source>
</evidence>
<comment type="caution">
    <text evidence="6">The sequence shown here is derived from an EMBL/GenBank/DDBJ whole genome shotgun (WGS) entry which is preliminary data.</text>
</comment>
<dbReference type="SUPFAM" id="SSF52467">
    <property type="entry name" value="DHS-like NAD/FAD-binding domain"/>
    <property type="match status" value="1"/>
</dbReference>
<accession>A0A5S5BHB9</accession>
<dbReference type="GO" id="GO:0036055">
    <property type="term" value="F:protein-succinyllysine desuccinylase activity"/>
    <property type="evidence" value="ECO:0007669"/>
    <property type="project" value="UniProtKB-UniRule"/>
</dbReference>
<dbReference type="GO" id="GO:0070403">
    <property type="term" value="F:NAD+ binding"/>
    <property type="evidence" value="ECO:0007669"/>
    <property type="project" value="UniProtKB-UniRule"/>
</dbReference>
<dbReference type="InterPro" id="IPR050134">
    <property type="entry name" value="NAD-dep_sirtuin_deacylases"/>
</dbReference>
<dbReference type="PROSITE" id="PS50305">
    <property type="entry name" value="SIRTUIN"/>
    <property type="match status" value="1"/>
</dbReference>
<dbReference type="PANTHER" id="PTHR11085:SF10">
    <property type="entry name" value="NAD-DEPENDENT PROTEIN DEACYLASE SIRTUIN-5, MITOCHONDRIAL-RELATED"/>
    <property type="match status" value="1"/>
</dbReference>
<dbReference type="EC" id="2.3.1.286" evidence="3"/>
<dbReference type="InterPro" id="IPR026591">
    <property type="entry name" value="Sirtuin_cat_small_dom_sf"/>
</dbReference>
<comment type="cofactor">
    <cofactor evidence="3">
        <name>Zn(2+)</name>
        <dbReference type="ChEBI" id="CHEBI:29105"/>
    </cofactor>
    <text evidence="3">Binds 1 zinc ion per subunit.</text>
</comment>
<dbReference type="AlphaFoldDB" id="A0A5S5BHB9"/>
<dbReference type="InterPro" id="IPR026590">
    <property type="entry name" value="Ssirtuin_cat_dom"/>
</dbReference>
<gene>
    <name evidence="3" type="primary">cobB</name>
    <name evidence="6" type="ORF">A9A72_121463</name>
</gene>
<keyword evidence="3 4" id="KW-0862">Zinc</keyword>
<dbReference type="RefSeq" id="WP_148924339.1">
    <property type="nucleotide sequence ID" value="NZ_VNHQ01000011.1"/>
</dbReference>
<dbReference type="GO" id="GO:0036054">
    <property type="term" value="F:protein-malonyllysine demalonylase activity"/>
    <property type="evidence" value="ECO:0007669"/>
    <property type="project" value="InterPro"/>
</dbReference>
<feature type="binding site" evidence="3 4">
    <location>
        <position position="126"/>
    </location>
    <ligand>
        <name>Zn(2+)</name>
        <dbReference type="ChEBI" id="CHEBI:29105"/>
    </ligand>
</feature>
<comment type="catalytic activity">
    <reaction evidence="3">
        <text>N(6)-acetyl-L-lysyl-[protein] + NAD(+) + H2O = 2''-O-acetyl-ADP-D-ribose + nicotinamide + L-lysyl-[protein]</text>
        <dbReference type="Rhea" id="RHEA:43636"/>
        <dbReference type="Rhea" id="RHEA-COMP:9752"/>
        <dbReference type="Rhea" id="RHEA-COMP:10731"/>
        <dbReference type="ChEBI" id="CHEBI:15377"/>
        <dbReference type="ChEBI" id="CHEBI:17154"/>
        <dbReference type="ChEBI" id="CHEBI:29969"/>
        <dbReference type="ChEBI" id="CHEBI:57540"/>
        <dbReference type="ChEBI" id="CHEBI:61930"/>
        <dbReference type="ChEBI" id="CHEBI:83767"/>
        <dbReference type="EC" id="2.3.1.286"/>
    </reaction>
</comment>
<feature type="binding site" evidence="3 4">
    <location>
        <position position="154"/>
    </location>
    <ligand>
        <name>Zn(2+)</name>
        <dbReference type="ChEBI" id="CHEBI:29105"/>
    </ligand>
</feature>
<feature type="binding site" evidence="3">
    <location>
        <position position="238"/>
    </location>
    <ligand>
        <name>NAD(+)</name>
        <dbReference type="ChEBI" id="CHEBI:57540"/>
    </ligand>
</feature>
<comment type="function">
    <text evidence="3">NAD-dependent lysine deacetylase and desuccinylase that specifically removes acetyl and succinyl groups on target proteins. Modulates the activities of several proteins which are inactive in their acylated form.</text>
</comment>
<dbReference type="CDD" id="cd01412">
    <property type="entry name" value="SIRT5_Af1_CobB"/>
    <property type="match status" value="1"/>
</dbReference>
<dbReference type="NCBIfam" id="NF001753">
    <property type="entry name" value="PRK00481.1-3"/>
    <property type="match status" value="1"/>
</dbReference>
<organism evidence="6 7">
    <name type="scientific">Stutzerimonas stutzeri</name>
    <name type="common">Pseudomonas stutzeri</name>
    <dbReference type="NCBI Taxonomy" id="316"/>
    <lineage>
        <taxon>Bacteria</taxon>
        <taxon>Pseudomonadati</taxon>
        <taxon>Pseudomonadota</taxon>
        <taxon>Gammaproteobacteria</taxon>
        <taxon>Pseudomonadales</taxon>
        <taxon>Pseudomonadaceae</taxon>
        <taxon>Stutzerimonas</taxon>
    </lineage>
</organism>
<comment type="similarity">
    <text evidence="3">Belongs to the sirtuin family. Class III subfamily.</text>
</comment>
<evidence type="ECO:0000256" key="3">
    <source>
        <dbReference type="HAMAP-Rule" id="MF_01121"/>
    </source>
</evidence>
<feature type="binding site" evidence="3">
    <location>
        <begin position="100"/>
        <end position="103"/>
    </location>
    <ligand>
        <name>NAD(+)</name>
        <dbReference type="ChEBI" id="CHEBI:57540"/>
    </ligand>
</feature>
<dbReference type="InterPro" id="IPR029035">
    <property type="entry name" value="DHS-like_NAD/FAD-binding_dom"/>
</dbReference>
<dbReference type="EMBL" id="VNHQ01000011">
    <property type="protein sequence ID" value="TYP66461.1"/>
    <property type="molecule type" value="Genomic_DNA"/>
</dbReference>
<dbReference type="OrthoDB" id="9800582at2"/>
<dbReference type="Gene3D" id="3.40.50.1220">
    <property type="entry name" value="TPP-binding domain"/>
    <property type="match status" value="1"/>
</dbReference>
<feature type="binding site" evidence="3">
    <location>
        <position position="66"/>
    </location>
    <ligand>
        <name>substrate</name>
    </ligand>
</feature>
<dbReference type="HAMAP" id="MF_01121">
    <property type="entry name" value="Sirtuin_ClassIII"/>
    <property type="match status" value="1"/>
</dbReference>
<dbReference type="GO" id="GO:0008270">
    <property type="term" value="F:zinc ion binding"/>
    <property type="evidence" value="ECO:0007669"/>
    <property type="project" value="UniProtKB-UniRule"/>
</dbReference>
<evidence type="ECO:0000313" key="6">
    <source>
        <dbReference type="EMBL" id="TYP66461.1"/>
    </source>
</evidence>
<sequence length="256" mass="27590">MIPDPLLDALHRARHVVVFSGAGVSAESGIPTFRDSLTGLWERFDAASLATPEAFRADPALVWGWYEWRRMKVLQAQPNPAHMAIAELARHVPHLTLVTQNVDDLHERAGSTDVIHLHGSLHQPRCFNCGKSPDTSPTMPDEPEGGRRLEPPRCAACSGQLRPGVVWFGESLPTEALNTAFAAAQSCDLLISVGTSGMVYPAAEVPGLAWHAGAVVVHVNPQPQTDRSEREFALAGPAGEQLPLLIRQVFGQATPG</sequence>
<dbReference type="PANTHER" id="PTHR11085">
    <property type="entry name" value="NAD-DEPENDENT PROTEIN DEACYLASE SIRTUIN-5, MITOCHONDRIAL-RELATED"/>
    <property type="match status" value="1"/>
</dbReference>
<dbReference type="GO" id="GO:0017136">
    <property type="term" value="F:histone deacetylase activity, NAD-dependent"/>
    <property type="evidence" value="ECO:0007669"/>
    <property type="project" value="TreeGrafter"/>
</dbReference>
<keyword evidence="2 3" id="KW-0520">NAD</keyword>
<dbReference type="InterPro" id="IPR003000">
    <property type="entry name" value="Sirtuin"/>
</dbReference>
<evidence type="ECO:0000259" key="5">
    <source>
        <dbReference type="PROSITE" id="PS50305"/>
    </source>
</evidence>
<dbReference type="Proteomes" id="UP000324282">
    <property type="component" value="Unassembled WGS sequence"/>
</dbReference>
<feature type="binding site" evidence="3">
    <location>
        <begin position="220"/>
        <end position="222"/>
    </location>
    <ligand>
        <name>NAD(+)</name>
        <dbReference type="ChEBI" id="CHEBI:57540"/>
    </ligand>
</feature>
<protein>
    <recommendedName>
        <fullName evidence="3">NAD-dependent protein deacylase</fullName>
        <ecNumber evidence="3">2.3.1.286</ecNumber>
    </recommendedName>
    <alternativeName>
        <fullName evidence="3">Regulatory protein SIR2 homolog</fullName>
    </alternativeName>
</protein>
<keyword evidence="3" id="KW-0963">Cytoplasm</keyword>
<feature type="binding site" evidence="3">
    <location>
        <begin position="194"/>
        <end position="196"/>
    </location>
    <ligand>
        <name>NAD(+)</name>
        <dbReference type="ChEBI" id="CHEBI:57540"/>
    </ligand>
</feature>
<dbReference type="InterPro" id="IPR027546">
    <property type="entry name" value="Sirtuin_class_III"/>
</dbReference>
<evidence type="ECO:0000313" key="7">
    <source>
        <dbReference type="Proteomes" id="UP000324282"/>
    </source>
</evidence>
<proteinExistence type="inferred from homology"/>
<evidence type="ECO:0000256" key="1">
    <source>
        <dbReference type="ARBA" id="ARBA00022679"/>
    </source>
</evidence>
<name>A0A5S5BHB9_STUST</name>
<dbReference type="Pfam" id="PF02146">
    <property type="entry name" value="SIR2"/>
    <property type="match status" value="1"/>
</dbReference>
<comment type="catalytic activity">
    <reaction evidence="3">
        <text>N(6)-succinyl-L-lysyl-[protein] + NAD(+) + H2O = 2''-O-succinyl-ADP-D-ribose + nicotinamide + L-lysyl-[protein]</text>
        <dbReference type="Rhea" id="RHEA:47668"/>
        <dbReference type="Rhea" id="RHEA-COMP:9752"/>
        <dbReference type="Rhea" id="RHEA-COMP:11877"/>
        <dbReference type="ChEBI" id="CHEBI:15377"/>
        <dbReference type="ChEBI" id="CHEBI:17154"/>
        <dbReference type="ChEBI" id="CHEBI:29969"/>
        <dbReference type="ChEBI" id="CHEBI:57540"/>
        <dbReference type="ChEBI" id="CHEBI:87830"/>
        <dbReference type="ChEBI" id="CHEBI:87832"/>
    </reaction>
</comment>
<comment type="subcellular location">
    <subcellularLocation>
        <location evidence="3">Cytoplasm</location>
    </subcellularLocation>
</comment>
<evidence type="ECO:0000256" key="4">
    <source>
        <dbReference type="PROSITE-ProRule" id="PRU00236"/>
    </source>
</evidence>
<dbReference type="Gene3D" id="3.30.1600.10">
    <property type="entry name" value="SIR2/SIRT2 'Small Domain"/>
    <property type="match status" value="1"/>
</dbReference>
<feature type="binding site" evidence="3 4">
    <location>
        <position position="157"/>
    </location>
    <ligand>
        <name>Zn(2+)</name>
        <dbReference type="ChEBI" id="CHEBI:29105"/>
    </ligand>
</feature>
<keyword evidence="1" id="KW-0808">Transferase</keyword>
<feature type="domain" description="Deacetylase sirtuin-type" evidence="5">
    <location>
        <begin position="1"/>
        <end position="253"/>
    </location>
</feature>
<feature type="active site" description="Proton acceptor" evidence="3 4">
    <location>
        <position position="118"/>
    </location>
</feature>
<comment type="domain">
    <text evidence="3">2 residues (Tyr-66 and Arg-69) present in a large hydrophobic pocket are probably involved in substrate specificity. They are important for desuccinylation activity, but dispensable for deacetylation activity.</text>
</comment>
<keyword evidence="3 4" id="KW-0479">Metal-binding</keyword>
<dbReference type="GO" id="GO:0005737">
    <property type="term" value="C:cytoplasm"/>
    <property type="evidence" value="ECO:0007669"/>
    <property type="project" value="UniProtKB-SubCell"/>
</dbReference>
<feature type="binding site" evidence="3">
    <location>
        <position position="69"/>
    </location>
    <ligand>
        <name>substrate</name>
    </ligand>
</feature>